<keyword evidence="2" id="KW-0645">Protease</keyword>
<accession>A0A2N3YN90</accession>
<dbReference type="GO" id="GO:0046872">
    <property type="term" value="F:metal ion binding"/>
    <property type="evidence" value="ECO:0007669"/>
    <property type="project" value="InterPro"/>
</dbReference>
<feature type="compositionally biased region" description="Basic and acidic residues" evidence="1">
    <location>
        <begin position="498"/>
        <end position="508"/>
    </location>
</feature>
<name>A0A2N3YN90_9MICO</name>
<proteinExistence type="predicted"/>
<gene>
    <name evidence="2" type="ORF">ATL31_3186</name>
</gene>
<reference evidence="2 3" key="1">
    <citation type="submission" date="2017-12" db="EMBL/GenBank/DDBJ databases">
        <title>Sequencing the genomes of 1000 Actinobacteria strains.</title>
        <authorList>
            <person name="Klenk H.-P."/>
        </authorList>
    </citation>
    <scope>NUCLEOTIDE SEQUENCE [LARGE SCALE GENOMIC DNA]</scope>
    <source>
        <strain evidence="2 3">DSM 12806</strain>
    </source>
</reference>
<sequence>MSVTETTVDGIPVFVADRDDGLCSGGLIFRVGWADETLAVRGLTHLVSHLALHQVVVGDPHQNVEIHDRYTHVYAQGSAQQVANVLNGVCANLQQLPTHRIALESDALRAEEARRTEERRASPLLRYGAQGYGLASFPELGLPGIDADLVQLWADAAFTRENTVAWLAGDIAPGSLKMPLPEGERSTLPVVTTALGQAPMWFRDSTTDTLVVSGVVTPGPAAVVYTMLLGRALDRDLLDGDRISLSASATLEVRDAEAAIVTITADCLLQHRGGALVGAVVDAMARLRWGPLGAAEVTYAARAAAETHRAADATPDAARRRALDRVLGLASEGPAWGPGDFAGITPDQVRAVAEELHASALAQLPDLGLDWAGWNQIPMHSPRTVAGTEYPGRGYSDAVLVVGDDGVMVRTPRSRSTVAFDQVAIMQAYEDGGRWLVSTDGFQVQVEPTMYELDDAAIAAIDAAVDLARVVRLSARRPEDLPQPRDTTPEQDAAASPEQRRAARDRRSWLRRVTGR</sequence>
<dbReference type="EMBL" id="PJNE01000001">
    <property type="protein sequence ID" value="PKW28320.1"/>
    <property type="molecule type" value="Genomic_DNA"/>
</dbReference>
<evidence type="ECO:0000313" key="3">
    <source>
        <dbReference type="Proteomes" id="UP000233781"/>
    </source>
</evidence>
<comment type="caution">
    <text evidence="2">The sequence shown here is derived from an EMBL/GenBank/DDBJ whole genome shotgun (WGS) entry which is preliminary data.</text>
</comment>
<keyword evidence="3" id="KW-1185">Reference proteome</keyword>
<dbReference type="GO" id="GO:0008233">
    <property type="term" value="F:peptidase activity"/>
    <property type="evidence" value="ECO:0007669"/>
    <property type="project" value="UniProtKB-KW"/>
</dbReference>
<dbReference type="Proteomes" id="UP000233781">
    <property type="component" value="Unassembled WGS sequence"/>
</dbReference>
<dbReference type="InterPro" id="IPR011249">
    <property type="entry name" value="Metalloenz_LuxS/M16"/>
</dbReference>
<protein>
    <submittedName>
        <fullName evidence="2">Zinc protease</fullName>
    </submittedName>
</protein>
<organism evidence="2 3">
    <name type="scientific">Phycicoccus duodecadis</name>
    <dbReference type="NCBI Taxonomy" id="173053"/>
    <lineage>
        <taxon>Bacteria</taxon>
        <taxon>Bacillati</taxon>
        <taxon>Actinomycetota</taxon>
        <taxon>Actinomycetes</taxon>
        <taxon>Micrococcales</taxon>
        <taxon>Intrasporangiaceae</taxon>
        <taxon>Phycicoccus</taxon>
    </lineage>
</organism>
<dbReference type="AlphaFoldDB" id="A0A2N3YN90"/>
<evidence type="ECO:0000313" key="2">
    <source>
        <dbReference type="EMBL" id="PKW28320.1"/>
    </source>
</evidence>
<dbReference type="RefSeq" id="WP_143598413.1">
    <property type="nucleotide sequence ID" value="NZ_PJNE01000001.1"/>
</dbReference>
<feature type="region of interest" description="Disordered" evidence="1">
    <location>
        <begin position="477"/>
        <end position="516"/>
    </location>
</feature>
<keyword evidence="2" id="KW-0378">Hydrolase</keyword>
<dbReference type="SUPFAM" id="SSF63411">
    <property type="entry name" value="LuxS/MPP-like metallohydrolase"/>
    <property type="match status" value="1"/>
</dbReference>
<dbReference type="OrthoDB" id="3798591at2"/>
<dbReference type="GO" id="GO:0006508">
    <property type="term" value="P:proteolysis"/>
    <property type="evidence" value="ECO:0007669"/>
    <property type="project" value="UniProtKB-KW"/>
</dbReference>
<evidence type="ECO:0000256" key="1">
    <source>
        <dbReference type="SAM" id="MobiDB-lite"/>
    </source>
</evidence>